<protein>
    <submittedName>
        <fullName evidence="1">Uncharacterized protein</fullName>
    </submittedName>
</protein>
<name>A0A1A9ZXS3_GLOPL</name>
<keyword evidence="2" id="KW-1185">Reference proteome</keyword>
<evidence type="ECO:0000313" key="2">
    <source>
        <dbReference type="Proteomes" id="UP000092445"/>
    </source>
</evidence>
<reference evidence="1" key="2">
    <citation type="submission" date="2020-05" db="UniProtKB">
        <authorList>
            <consortium name="EnsemblMetazoa"/>
        </authorList>
    </citation>
    <scope>IDENTIFICATION</scope>
    <source>
        <strain evidence="1">IAEA</strain>
    </source>
</reference>
<organism evidence="1 2">
    <name type="scientific">Glossina pallidipes</name>
    <name type="common">Tsetse fly</name>
    <dbReference type="NCBI Taxonomy" id="7398"/>
    <lineage>
        <taxon>Eukaryota</taxon>
        <taxon>Metazoa</taxon>
        <taxon>Ecdysozoa</taxon>
        <taxon>Arthropoda</taxon>
        <taxon>Hexapoda</taxon>
        <taxon>Insecta</taxon>
        <taxon>Pterygota</taxon>
        <taxon>Neoptera</taxon>
        <taxon>Endopterygota</taxon>
        <taxon>Diptera</taxon>
        <taxon>Brachycera</taxon>
        <taxon>Muscomorpha</taxon>
        <taxon>Hippoboscoidea</taxon>
        <taxon>Glossinidae</taxon>
        <taxon>Glossina</taxon>
    </lineage>
</organism>
<sequence>MQFSGIITERDNFPHLCNVEDFLNDSRREFFQRVKLTPLWKNLRILEIEKDESTTDVICTLFEDNFIVKRIVCKIDGNSISCFLGGDHELQRFGRFRGLSYEAKGQAGHEGGSAGSEKTYNDYWNMLFEFDIQMPEMGL</sequence>
<evidence type="ECO:0000313" key="1">
    <source>
        <dbReference type="EnsemblMetazoa" id="GPAI028378-PA"/>
    </source>
</evidence>
<dbReference type="AlphaFoldDB" id="A0A1A9ZXS3"/>
<dbReference type="Proteomes" id="UP000092445">
    <property type="component" value="Unassembled WGS sequence"/>
</dbReference>
<dbReference type="EnsemblMetazoa" id="GPAI028378-RA">
    <property type="protein sequence ID" value="GPAI028378-PA"/>
    <property type="gene ID" value="GPAI028378"/>
</dbReference>
<proteinExistence type="predicted"/>
<dbReference type="VEuPathDB" id="VectorBase:GPAI028378"/>
<reference evidence="2" key="1">
    <citation type="submission" date="2014-03" db="EMBL/GenBank/DDBJ databases">
        <authorList>
            <person name="Aksoy S."/>
            <person name="Warren W."/>
            <person name="Wilson R.K."/>
        </authorList>
    </citation>
    <scope>NUCLEOTIDE SEQUENCE [LARGE SCALE GENOMIC DNA]</scope>
    <source>
        <strain evidence="2">IAEA</strain>
    </source>
</reference>
<accession>A0A1A9ZXS3</accession>